<organism evidence="11 12">
    <name type="scientific">Papilio machaon</name>
    <name type="common">Old World swallowtail butterfly</name>
    <dbReference type="NCBI Taxonomy" id="76193"/>
    <lineage>
        <taxon>Eukaryota</taxon>
        <taxon>Metazoa</taxon>
        <taxon>Ecdysozoa</taxon>
        <taxon>Arthropoda</taxon>
        <taxon>Hexapoda</taxon>
        <taxon>Insecta</taxon>
        <taxon>Pterygota</taxon>
        <taxon>Neoptera</taxon>
        <taxon>Endopterygota</taxon>
        <taxon>Lepidoptera</taxon>
        <taxon>Glossata</taxon>
        <taxon>Ditrysia</taxon>
        <taxon>Papilionoidea</taxon>
        <taxon>Papilionidae</taxon>
        <taxon>Papilioninae</taxon>
        <taxon>Papilio</taxon>
    </lineage>
</organism>
<name>A0A194R2E2_PAPMA</name>
<accession>A0A194R2E2</accession>
<dbReference type="SUPFAM" id="SSF56801">
    <property type="entry name" value="Acetyl-CoA synthetase-like"/>
    <property type="match status" value="1"/>
</dbReference>
<dbReference type="GO" id="GO:0005324">
    <property type="term" value="F:long-chain fatty acid transmembrane transporter activity"/>
    <property type="evidence" value="ECO:0007669"/>
    <property type="project" value="TreeGrafter"/>
</dbReference>
<dbReference type="GO" id="GO:0005789">
    <property type="term" value="C:endoplasmic reticulum membrane"/>
    <property type="evidence" value="ECO:0007669"/>
    <property type="project" value="TreeGrafter"/>
</dbReference>
<evidence type="ECO:0000256" key="5">
    <source>
        <dbReference type="ARBA" id="ARBA00036527"/>
    </source>
</evidence>
<keyword evidence="8" id="KW-1133">Transmembrane helix</keyword>
<feature type="transmembrane region" description="Helical" evidence="8">
    <location>
        <begin position="43"/>
        <end position="63"/>
    </location>
</feature>
<sequence>MHLCCKPFLSEGRSKNVIENKQSGDVEKGRIEYLTSSVPWSKVMVIVVAMCVLVAACATTWIFQDWQTSIQVFAIIFVVYVILFYWRWLWVALRTAKRDFSALYCYLKILSLTRSFSKKNFSMPEIFHNVVLRHPDKACFLYEDETWTFKQIEDFSLKVSAALKSKGVKRGDTVAVMAGNYPEMPAMWLGVARLGAIAPLINTNQTGNTLLHSINVAKCNFVIYCSEFDDAFQEIKKELDPSIKLLKFTRRPLNVSSDSVKVVEDSNDFTGLLENTTPAAWSPSDSDGFNGKLLYIYTSGTTGLPKAAVISPSRMVFMASGVHYLGGLSPKDVIYCPMPLYHSAGGCITVGQAFIFGCTVALRNKFSASAYFPDCIKFNATAAHYIGEMCRYILATPPKPTDKQHKVRTVYGNGMRPTVWTDFVNRFNIKRVVEFYGATEGNANIGDILIADELGYLYFRDRTGDTFRWRGENVSTTEVEAAISRIADQRDAVVYGVEIPNTEGRAGMCGIVDTDGSLDLERLVKDMARDLPKYARPVFLRVMDSLDMTGTFKLKKVDLQKEGYDPTIIKDKIYYLDTKSEKYISLGPDEYEKIKTGQIRL</sequence>
<gene>
    <name evidence="11" type="ORF">RR48_09895</name>
</gene>
<evidence type="ECO:0000256" key="2">
    <source>
        <dbReference type="ARBA" id="ARBA00022598"/>
    </source>
</evidence>
<dbReference type="Pfam" id="PF13193">
    <property type="entry name" value="AMP-binding_C"/>
    <property type="match status" value="1"/>
</dbReference>
<dbReference type="GO" id="GO:0005886">
    <property type="term" value="C:plasma membrane"/>
    <property type="evidence" value="ECO:0007669"/>
    <property type="project" value="TreeGrafter"/>
</dbReference>
<evidence type="ECO:0000313" key="11">
    <source>
        <dbReference type="EMBL" id="KPJ11958.1"/>
    </source>
</evidence>
<comment type="catalytic activity">
    <reaction evidence="5">
        <text>a very long-chain fatty acid + ATP + CoA = a very long-chain fatty acyl-CoA + AMP + diphosphate</text>
        <dbReference type="Rhea" id="RHEA:54536"/>
        <dbReference type="ChEBI" id="CHEBI:30616"/>
        <dbReference type="ChEBI" id="CHEBI:33019"/>
        <dbReference type="ChEBI" id="CHEBI:57287"/>
        <dbReference type="ChEBI" id="CHEBI:58950"/>
        <dbReference type="ChEBI" id="CHEBI:138261"/>
        <dbReference type="ChEBI" id="CHEBI:456215"/>
    </reaction>
    <physiologicalReaction direction="left-to-right" evidence="5">
        <dbReference type="Rhea" id="RHEA:54537"/>
    </physiologicalReaction>
</comment>
<dbReference type="PANTHER" id="PTHR43107">
    <property type="entry name" value="LONG-CHAIN FATTY ACID TRANSPORT PROTEIN"/>
    <property type="match status" value="1"/>
</dbReference>
<keyword evidence="3" id="KW-0443">Lipid metabolism</keyword>
<dbReference type="InterPro" id="IPR042099">
    <property type="entry name" value="ANL_N_sf"/>
</dbReference>
<comment type="similarity">
    <text evidence="1">Belongs to the ATP-dependent AMP-binding enzyme family.</text>
</comment>
<dbReference type="Pfam" id="PF00501">
    <property type="entry name" value="AMP-binding"/>
    <property type="match status" value="1"/>
</dbReference>
<dbReference type="EMBL" id="KQ460855">
    <property type="protein sequence ID" value="KPJ11958.1"/>
    <property type="molecule type" value="Genomic_DNA"/>
</dbReference>
<dbReference type="InParanoid" id="A0A194R2E2"/>
<evidence type="ECO:0000256" key="1">
    <source>
        <dbReference type="ARBA" id="ARBA00006432"/>
    </source>
</evidence>
<evidence type="ECO:0000256" key="6">
    <source>
        <dbReference type="ARBA" id="ARBA00041297"/>
    </source>
</evidence>
<evidence type="ECO:0000259" key="9">
    <source>
        <dbReference type="Pfam" id="PF00501"/>
    </source>
</evidence>
<evidence type="ECO:0000313" key="12">
    <source>
        <dbReference type="Proteomes" id="UP000053240"/>
    </source>
</evidence>
<evidence type="ECO:0000256" key="3">
    <source>
        <dbReference type="ARBA" id="ARBA00022832"/>
    </source>
</evidence>
<protein>
    <recommendedName>
        <fullName evidence="4">long-chain-fatty-acid--CoA ligase</fullName>
        <ecNumber evidence="4">6.2.1.3</ecNumber>
    </recommendedName>
    <alternativeName>
        <fullName evidence="6">Long-chain-fatty-acid--CoA ligase</fullName>
    </alternativeName>
</protein>
<dbReference type="InterPro" id="IPR045851">
    <property type="entry name" value="AMP-bd_C_sf"/>
</dbReference>
<keyword evidence="2" id="KW-0436">Ligase</keyword>
<evidence type="ECO:0000256" key="7">
    <source>
        <dbReference type="ARBA" id="ARBA00048666"/>
    </source>
</evidence>
<evidence type="ECO:0000259" key="10">
    <source>
        <dbReference type="Pfam" id="PF13193"/>
    </source>
</evidence>
<dbReference type="PANTHER" id="PTHR43107:SF21">
    <property type="entry name" value="FATTY ACID TRANSPORT PROTEIN 1, ISOFORM F-RELATED"/>
    <property type="match status" value="1"/>
</dbReference>
<dbReference type="Proteomes" id="UP000053240">
    <property type="component" value="Unassembled WGS sequence"/>
</dbReference>
<proteinExistence type="inferred from homology"/>
<dbReference type="AlphaFoldDB" id="A0A194R2E2"/>
<dbReference type="EC" id="6.2.1.3" evidence="4"/>
<dbReference type="GO" id="GO:0044539">
    <property type="term" value="P:long-chain fatty acid import into cell"/>
    <property type="evidence" value="ECO:0007669"/>
    <property type="project" value="TreeGrafter"/>
</dbReference>
<dbReference type="PROSITE" id="PS00455">
    <property type="entry name" value="AMP_BINDING"/>
    <property type="match status" value="1"/>
</dbReference>
<keyword evidence="8" id="KW-0812">Transmembrane</keyword>
<dbReference type="InterPro" id="IPR020845">
    <property type="entry name" value="AMP-binding_CS"/>
</dbReference>
<dbReference type="Gene3D" id="3.40.50.12780">
    <property type="entry name" value="N-terminal domain of ligase-like"/>
    <property type="match status" value="1"/>
</dbReference>
<dbReference type="GO" id="GO:0004467">
    <property type="term" value="F:long-chain fatty acid-CoA ligase activity"/>
    <property type="evidence" value="ECO:0007669"/>
    <property type="project" value="UniProtKB-EC"/>
</dbReference>
<dbReference type="InterPro" id="IPR000873">
    <property type="entry name" value="AMP-dep_synth/lig_dom"/>
</dbReference>
<dbReference type="FunCoup" id="A0A194R2E2">
    <property type="interactions" value="816"/>
</dbReference>
<keyword evidence="12" id="KW-1185">Reference proteome</keyword>
<feature type="transmembrane region" description="Helical" evidence="8">
    <location>
        <begin position="69"/>
        <end position="88"/>
    </location>
</feature>
<reference evidence="11 12" key="1">
    <citation type="journal article" date="2015" name="Nat. Commun.">
        <title>Outbred genome sequencing and CRISPR/Cas9 gene editing in butterflies.</title>
        <authorList>
            <person name="Li X."/>
            <person name="Fan D."/>
            <person name="Zhang W."/>
            <person name="Liu G."/>
            <person name="Zhang L."/>
            <person name="Zhao L."/>
            <person name="Fang X."/>
            <person name="Chen L."/>
            <person name="Dong Y."/>
            <person name="Chen Y."/>
            <person name="Ding Y."/>
            <person name="Zhao R."/>
            <person name="Feng M."/>
            <person name="Zhu Y."/>
            <person name="Feng Y."/>
            <person name="Jiang X."/>
            <person name="Zhu D."/>
            <person name="Xiang H."/>
            <person name="Feng X."/>
            <person name="Li S."/>
            <person name="Wang J."/>
            <person name="Zhang G."/>
            <person name="Kronforst M.R."/>
            <person name="Wang W."/>
        </authorList>
    </citation>
    <scope>NUCLEOTIDE SEQUENCE [LARGE SCALE GENOMIC DNA]</scope>
    <source>
        <strain evidence="11">Ya'a_city_454_Pm</strain>
        <tissue evidence="11">Whole body</tissue>
    </source>
</reference>
<keyword evidence="3" id="KW-0276">Fatty acid metabolism</keyword>
<dbReference type="STRING" id="76193.A0A194R2E2"/>
<dbReference type="Gene3D" id="3.30.300.30">
    <property type="match status" value="1"/>
</dbReference>
<keyword evidence="8" id="KW-0472">Membrane</keyword>
<evidence type="ECO:0000256" key="4">
    <source>
        <dbReference type="ARBA" id="ARBA00026121"/>
    </source>
</evidence>
<feature type="domain" description="AMP-binding enzyme C-terminal" evidence="10">
    <location>
        <begin position="478"/>
        <end position="553"/>
    </location>
</feature>
<evidence type="ECO:0000256" key="8">
    <source>
        <dbReference type="SAM" id="Phobius"/>
    </source>
</evidence>
<dbReference type="FunFam" id="3.30.300.30:FF:000002">
    <property type="entry name" value="Long-chain fatty acid transport protein 1"/>
    <property type="match status" value="1"/>
</dbReference>
<feature type="domain" description="AMP-dependent synthetase/ligase" evidence="9">
    <location>
        <begin position="129"/>
        <end position="443"/>
    </location>
</feature>
<dbReference type="InterPro" id="IPR025110">
    <property type="entry name" value="AMP-bd_C"/>
</dbReference>
<comment type="catalytic activity">
    <reaction evidence="7">
        <text>tetracosanoate + ATP + CoA = tetracosanoyl-CoA + AMP + diphosphate</text>
        <dbReference type="Rhea" id="RHEA:33639"/>
        <dbReference type="ChEBI" id="CHEBI:30616"/>
        <dbReference type="ChEBI" id="CHEBI:31014"/>
        <dbReference type="ChEBI" id="CHEBI:33019"/>
        <dbReference type="ChEBI" id="CHEBI:57287"/>
        <dbReference type="ChEBI" id="CHEBI:65052"/>
        <dbReference type="ChEBI" id="CHEBI:456215"/>
    </reaction>
    <physiologicalReaction direction="left-to-right" evidence="7">
        <dbReference type="Rhea" id="RHEA:33640"/>
    </physiologicalReaction>
</comment>